<dbReference type="EC" id="2.7.1.156" evidence="8"/>
<comment type="catalytic activity">
    <reaction evidence="1">
        <text>adenosylcob(III)inamide + ATP = adenosylcob(III)inamide phosphate + ADP + H(+)</text>
        <dbReference type="Rhea" id="RHEA:15769"/>
        <dbReference type="ChEBI" id="CHEBI:2480"/>
        <dbReference type="ChEBI" id="CHEBI:15378"/>
        <dbReference type="ChEBI" id="CHEBI:30616"/>
        <dbReference type="ChEBI" id="CHEBI:58502"/>
        <dbReference type="ChEBI" id="CHEBI:456216"/>
        <dbReference type="EC" id="2.7.1.156"/>
    </reaction>
</comment>
<evidence type="ECO:0000256" key="4">
    <source>
        <dbReference type="ARBA" id="ARBA00003889"/>
    </source>
</evidence>
<evidence type="ECO:0000256" key="17">
    <source>
        <dbReference type="ARBA" id="ARBA00030571"/>
    </source>
</evidence>
<dbReference type="Gene3D" id="3.40.50.300">
    <property type="entry name" value="P-loop containing nucleotide triphosphate hydrolases"/>
    <property type="match status" value="1"/>
</dbReference>
<sequence>MMIVVTGGSGSGKSAYAEKQILQFGEMPRYYIATMENRDAESQKRVDRHRAMRADKKFVTVECPYDLQEIQLEKTGAVLLECMSNLVANELFVKDGMVHMEQTVEKIVQGIQRLKAQCRHLVVVTNEVFSDGLQYDEWTGEYIRCLGMVNQHLSELADQVVEVVYTIPVMQKG</sequence>
<keyword evidence="11" id="KW-0808">Transferase</keyword>
<evidence type="ECO:0000256" key="2">
    <source>
        <dbReference type="ARBA" id="ARBA00000711"/>
    </source>
</evidence>
<dbReference type="EMBL" id="JACRSZ010000012">
    <property type="protein sequence ID" value="MBC8573809.1"/>
    <property type="molecule type" value="Genomic_DNA"/>
</dbReference>
<accession>A0ABR7NBW1</accession>
<organism evidence="18 19">
    <name type="scientific">Jingyaoa shaoxingensis</name>
    <dbReference type="NCBI Taxonomy" id="2763671"/>
    <lineage>
        <taxon>Bacteria</taxon>
        <taxon>Bacillati</taxon>
        <taxon>Bacillota</taxon>
        <taxon>Clostridia</taxon>
        <taxon>Lachnospirales</taxon>
        <taxon>Lachnospiraceae</taxon>
        <taxon>Jingyaoa</taxon>
    </lineage>
</organism>
<dbReference type="Proteomes" id="UP000657421">
    <property type="component" value="Unassembled WGS sequence"/>
</dbReference>
<keyword evidence="15" id="KW-0342">GTP-binding</keyword>
<keyword evidence="13 18" id="KW-0418">Kinase</keyword>
<comment type="pathway">
    <text evidence="5">Cofactor biosynthesis; adenosylcobalamin biosynthesis; adenosylcobalamin from cob(II)yrinate a,c-diamide: step 6/7.</text>
</comment>
<comment type="function">
    <text evidence="4">Catalyzes ATP-dependent phosphorylation of adenosylcobinamide and addition of GMP to adenosylcobinamide phosphate.</text>
</comment>
<evidence type="ECO:0000256" key="8">
    <source>
        <dbReference type="ARBA" id="ARBA00012016"/>
    </source>
</evidence>
<comment type="pathway">
    <text evidence="6">Cofactor biosynthesis; adenosylcobalamin biosynthesis; adenosylcobalamin from cob(II)yrinate a,c-diamide: step 5/7.</text>
</comment>
<dbReference type="CDD" id="cd00544">
    <property type="entry name" value="CobU"/>
    <property type="match status" value="1"/>
</dbReference>
<keyword evidence="14" id="KW-0067">ATP-binding</keyword>
<dbReference type="PANTHER" id="PTHR34848:SF1">
    <property type="entry name" value="BIFUNCTIONAL ADENOSYLCOBALAMIN BIOSYNTHESIS PROTEIN COBU"/>
    <property type="match status" value="1"/>
</dbReference>
<evidence type="ECO:0000256" key="13">
    <source>
        <dbReference type="ARBA" id="ARBA00022777"/>
    </source>
</evidence>
<evidence type="ECO:0000256" key="9">
    <source>
        <dbReference type="ARBA" id="ARBA00012523"/>
    </source>
</evidence>
<proteinExistence type="inferred from homology"/>
<dbReference type="EC" id="2.7.7.62" evidence="9"/>
<dbReference type="GO" id="GO:0016301">
    <property type="term" value="F:kinase activity"/>
    <property type="evidence" value="ECO:0007669"/>
    <property type="project" value="UniProtKB-KW"/>
</dbReference>
<dbReference type="InterPro" id="IPR003203">
    <property type="entry name" value="CobU/CobP"/>
</dbReference>
<dbReference type="PIRSF" id="PIRSF006135">
    <property type="entry name" value="CobU"/>
    <property type="match status" value="1"/>
</dbReference>
<protein>
    <recommendedName>
        <fullName evidence="16">Adenosylcobinamide kinase</fullName>
        <ecNumber evidence="8">2.7.1.156</ecNumber>
        <ecNumber evidence="9">2.7.7.62</ecNumber>
    </recommendedName>
    <alternativeName>
        <fullName evidence="17">Adenosylcobinamide-phosphate guanylyltransferase</fullName>
    </alternativeName>
</protein>
<evidence type="ECO:0000313" key="18">
    <source>
        <dbReference type="EMBL" id="MBC8573809.1"/>
    </source>
</evidence>
<evidence type="ECO:0000256" key="12">
    <source>
        <dbReference type="ARBA" id="ARBA00022741"/>
    </source>
</evidence>
<comment type="caution">
    <text evidence="18">The sequence shown here is derived from an EMBL/GenBank/DDBJ whole genome shotgun (WGS) entry which is preliminary data.</text>
</comment>
<evidence type="ECO:0000256" key="16">
    <source>
        <dbReference type="ARBA" id="ARBA00029570"/>
    </source>
</evidence>
<evidence type="ECO:0000256" key="5">
    <source>
        <dbReference type="ARBA" id="ARBA00004692"/>
    </source>
</evidence>
<evidence type="ECO:0000256" key="3">
    <source>
        <dbReference type="ARBA" id="ARBA00001522"/>
    </source>
</evidence>
<name>A0ABR7NBW1_9FIRM</name>
<gene>
    <name evidence="18" type="ORF">H8716_12045</name>
</gene>
<evidence type="ECO:0000313" key="19">
    <source>
        <dbReference type="Proteomes" id="UP000657421"/>
    </source>
</evidence>
<dbReference type="RefSeq" id="WP_249309113.1">
    <property type="nucleotide sequence ID" value="NZ_JACRSZ010000012.1"/>
</dbReference>
<keyword evidence="19" id="KW-1185">Reference proteome</keyword>
<dbReference type="PANTHER" id="PTHR34848">
    <property type="match status" value="1"/>
</dbReference>
<dbReference type="InterPro" id="IPR027417">
    <property type="entry name" value="P-loop_NTPase"/>
</dbReference>
<evidence type="ECO:0000256" key="11">
    <source>
        <dbReference type="ARBA" id="ARBA00022679"/>
    </source>
</evidence>
<dbReference type="Pfam" id="PF02283">
    <property type="entry name" value="CobU"/>
    <property type="match status" value="1"/>
</dbReference>
<evidence type="ECO:0000256" key="7">
    <source>
        <dbReference type="ARBA" id="ARBA00007490"/>
    </source>
</evidence>
<evidence type="ECO:0000256" key="10">
    <source>
        <dbReference type="ARBA" id="ARBA00022573"/>
    </source>
</evidence>
<comment type="similarity">
    <text evidence="7">Belongs to the CobU/CobP family.</text>
</comment>
<comment type="catalytic activity">
    <reaction evidence="3">
        <text>adenosylcob(III)inamide + GTP = adenosylcob(III)inamide phosphate + GDP + H(+)</text>
        <dbReference type="Rhea" id="RHEA:15765"/>
        <dbReference type="ChEBI" id="CHEBI:2480"/>
        <dbReference type="ChEBI" id="CHEBI:15378"/>
        <dbReference type="ChEBI" id="CHEBI:37565"/>
        <dbReference type="ChEBI" id="CHEBI:58189"/>
        <dbReference type="ChEBI" id="CHEBI:58502"/>
        <dbReference type="EC" id="2.7.1.156"/>
    </reaction>
</comment>
<keyword evidence="12" id="KW-0547">Nucleotide-binding</keyword>
<comment type="catalytic activity">
    <reaction evidence="2">
        <text>adenosylcob(III)inamide phosphate + GTP + H(+) = adenosylcob(III)inamide-GDP + diphosphate</text>
        <dbReference type="Rhea" id="RHEA:22712"/>
        <dbReference type="ChEBI" id="CHEBI:15378"/>
        <dbReference type="ChEBI" id="CHEBI:33019"/>
        <dbReference type="ChEBI" id="CHEBI:37565"/>
        <dbReference type="ChEBI" id="CHEBI:58502"/>
        <dbReference type="ChEBI" id="CHEBI:60487"/>
        <dbReference type="EC" id="2.7.7.62"/>
    </reaction>
</comment>
<dbReference type="SUPFAM" id="SSF52540">
    <property type="entry name" value="P-loop containing nucleoside triphosphate hydrolases"/>
    <property type="match status" value="1"/>
</dbReference>
<dbReference type="GO" id="GO:0016779">
    <property type="term" value="F:nucleotidyltransferase activity"/>
    <property type="evidence" value="ECO:0007669"/>
    <property type="project" value="UniProtKB-KW"/>
</dbReference>
<reference evidence="18 19" key="1">
    <citation type="submission" date="2020-08" db="EMBL/GenBank/DDBJ databases">
        <title>Genome public.</title>
        <authorList>
            <person name="Liu C."/>
            <person name="Sun Q."/>
        </authorList>
    </citation>
    <scope>NUCLEOTIDE SEQUENCE [LARGE SCALE GENOMIC DNA]</scope>
    <source>
        <strain evidence="18 19">NSJ-46</strain>
    </source>
</reference>
<evidence type="ECO:0000256" key="14">
    <source>
        <dbReference type="ARBA" id="ARBA00022840"/>
    </source>
</evidence>
<evidence type="ECO:0000256" key="1">
    <source>
        <dbReference type="ARBA" id="ARBA00000312"/>
    </source>
</evidence>
<keyword evidence="18" id="KW-0548">Nucleotidyltransferase</keyword>
<evidence type="ECO:0000256" key="6">
    <source>
        <dbReference type="ARBA" id="ARBA00005159"/>
    </source>
</evidence>
<evidence type="ECO:0000256" key="15">
    <source>
        <dbReference type="ARBA" id="ARBA00023134"/>
    </source>
</evidence>
<keyword evidence="10" id="KW-0169">Cobalamin biosynthesis</keyword>